<dbReference type="HAMAP" id="MF_00144">
    <property type="entry name" value="tRNA_thiouridyl_MnmA"/>
    <property type="match status" value="1"/>
</dbReference>
<gene>
    <name evidence="9 13" type="primary">mnmA</name>
    <name evidence="13" type="ORF">RIdsm_02666</name>
    <name evidence="12" type="ORF">XM52_09165</name>
</gene>
<name>A0A0T5PB72_9RHOB</name>
<dbReference type="NCBIfam" id="TIGR00420">
    <property type="entry name" value="trmU"/>
    <property type="match status" value="1"/>
</dbReference>
<evidence type="ECO:0000313" key="12">
    <source>
        <dbReference type="EMBL" id="KRS18300.1"/>
    </source>
</evidence>
<feature type="site" description="Interaction with tRNA" evidence="9">
    <location>
        <position position="143"/>
    </location>
</feature>
<keyword evidence="14" id="KW-1185">Reference proteome</keyword>
<dbReference type="PANTHER" id="PTHR11933:SF5">
    <property type="entry name" value="MITOCHONDRIAL TRNA-SPECIFIC 2-THIOURIDYLASE 1"/>
    <property type="match status" value="1"/>
</dbReference>
<dbReference type="Pfam" id="PF03054">
    <property type="entry name" value="tRNA_Me_trans"/>
    <property type="match status" value="1"/>
</dbReference>
<feature type="region of interest" description="Interaction with tRNA" evidence="9">
    <location>
        <begin position="164"/>
        <end position="166"/>
    </location>
</feature>
<evidence type="ECO:0000256" key="1">
    <source>
        <dbReference type="ARBA" id="ARBA00022555"/>
    </source>
</evidence>
<keyword evidence="2 9" id="KW-0808">Transferase</keyword>
<feature type="domain" description="tRNA-specific 2-thiouridylase MnmA-like C-terminal" evidence="10">
    <location>
        <begin position="300"/>
        <end position="375"/>
    </location>
</feature>
<dbReference type="KEGG" id="rid:RIdsm_02666"/>
<dbReference type="Pfam" id="PF20258">
    <property type="entry name" value="tRNA_Me_trans_C"/>
    <property type="match status" value="1"/>
</dbReference>
<feature type="domain" description="tRNA-specific 2-thiouridylase MnmA-like central" evidence="11">
    <location>
        <begin position="234"/>
        <end position="288"/>
    </location>
</feature>
<dbReference type="RefSeq" id="WP_057815510.1">
    <property type="nucleotide sequence ID" value="NZ_CP031598.1"/>
</dbReference>
<dbReference type="Gene3D" id="2.40.30.10">
    <property type="entry name" value="Translation factors"/>
    <property type="match status" value="1"/>
</dbReference>
<evidence type="ECO:0000256" key="2">
    <source>
        <dbReference type="ARBA" id="ARBA00022679"/>
    </source>
</evidence>
<keyword evidence="5 9" id="KW-0067">ATP-binding</keyword>
<dbReference type="AlphaFoldDB" id="A0A0T5PB72"/>
<dbReference type="STRING" id="540747.SAMN04488031_101678"/>
<protein>
    <recommendedName>
        <fullName evidence="9">tRNA-specific 2-thiouridylase MnmA</fullName>
        <ecNumber evidence="9">2.8.1.13</ecNumber>
    </recommendedName>
</protein>
<dbReference type="GO" id="GO:0005737">
    <property type="term" value="C:cytoplasm"/>
    <property type="evidence" value="ECO:0007669"/>
    <property type="project" value="UniProtKB-SubCell"/>
</dbReference>
<dbReference type="CDD" id="cd01998">
    <property type="entry name" value="MnmA_TRMU-like"/>
    <property type="match status" value="1"/>
</dbReference>
<dbReference type="OrthoDB" id="9800696at2"/>
<dbReference type="InterPro" id="IPR023382">
    <property type="entry name" value="MnmA-like_central_sf"/>
</dbReference>
<evidence type="ECO:0000256" key="8">
    <source>
        <dbReference type="ARBA" id="ARBA00051542"/>
    </source>
</evidence>
<evidence type="ECO:0000256" key="3">
    <source>
        <dbReference type="ARBA" id="ARBA00022694"/>
    </source>
</evidence>
<dbReference type="Proteomes" id="UP000051401">
    <property type="component" value="Unassembled WGS sequence"/>
</dbReference>
<dbReference type="Proteomes" id="UP000325785">
    <property type="component" value="Chromosome"/>
</dbReference>
<sequence length="378" mass="41082">MALDTELNSLGLPKAPADTRVVVAMSGGVDSSVVAAMLAEEGYDVVGVTLQLYDHGAALAKKGACCAGVDIHDARRVAEEMGFPHYVLDYENIFKDAVIDEFADSYLAGATPVPCIRCNERVKFKDLLETAKDLDADCMATGHYIQRKLGDAGAELHCAEDANRDQSYFLFSTTPDQLEYLRFPLGHLPSKDATRKLAARYGLAVADKPDSQDICFVPNGNYASVIEKLRPGAAEPGQIVHVDGRVLGEHEGVIHYTIGQRRGLGIGGLSEPLYVVKLDVDAKQVIVGPKEMLATRVVPVREINWLGDEAFTSRDEWHVSVKVRSTRPPREAIIRPLSETEAEVELLTAEEGVSPGQACVFYETGGSRILGGGWIWRG</sequence>
<keyword evidence="7 9" id="KW-1015">Disulfide bond</keyword>
<evidence type="ECO:0000313" key="15">
    <source>
        <dbReference type="Proteomes" id="UP000325785"/>
    </source>
</evidence>
<dbReference type="GO" id="GO:0005524">
    <property type="term" value="F:ATP binding"/>
    <property type="evidence" value="ECO:0007669"/>
    <property type="project" value="UniProtKB-KW"/>
</dbReference>
<evidence type="ECO:0000313" key="14">
    <source>
        <dbReference type="Proteomes" id="UP000051401"/>
    </source>
</evidence>
<dbReference type="EC" id="2.8.1.13" evidence="9"/>
<comment type="similarity">
    <text evidence="9">Belongs to the MnmA/TRMU family.</text>
</comment>
<feature type="active site" description="Nucleophile" evidence="9">
    <location>
        <position position="118"/>
    </location>
</feature>
<dbReference type="InterPro" id="IPR004506">
    <property type="entry name" value="MnmA-like"/>
</dbReference>
<dbReference type="InterPro" id="IPR014729">
    <property type="entry name" value="Rossmann-like_a/b/a_fold"/>
</dbReference>
<feature type="disulfide bond" description="Alternate" evidence="9">
    <location>
        <begin position="118"/>
        <end position="215"/>
    </location>
</feature>
<comment type="subcellular location">
    <subcellularLocation>
        <location evidence="9">Cytoplasm</location>
    </subcellularLocation>
</comment>
<feature type="binding site" evidence="9">
    <location>
        <position position="142"/>
    </location>
    <ligand>
        <name>ATP</name>
        <dbReference type="ChEBI" id="CHEBI:30616"/>
    </ligand>
</feature>
<dbReference type="Gene3D" id="3.40.50.620">
    <property type="entry name" value="HUPs"/>
    <property type="match status" value="1"/>
</dbReference>
<dbReference type="EMBL" id="LAXI01000004">
    <property type="protein sequence ID" value="KRS18300.1"/>
    <property type="molecule type" value="Genomic_DNA"/>
</dbReference>
<evidence type="ECO:0000256" key="7">
    <source>
        <dbReference type="ARBA" id="ARBA00023157"/>
    </source>
</evidence>
<keyword evidence="1 9" id="KW-0820">tRNA-binding</keyword>
<proteinExistence type="inferred from homology"/>
<dbReference type="GO" id="GO:0103016">
    <property type="term" value="F:tRNA-uridine 2-sulfurtransferase activity"/>
    <property type="evidence" value="ECO:0007669"/>
    <property type="project" value="UniProtKB-EC"/>
</dbReference>
<reference evidence="13 15" key="2">
    <citation type="submission" date="2018-08" db="EMBL/GenBank/DDBJ databases">
        <title>Genetic Globetrotter - A new plasmid hitch-hiking vast phylogenetic and geographic distances.</title>
        <authorList>
            <person name="Vollmers J."/>
            <person name="Petersen J."/>
        </authorList>
    </citation>
    <scope>NUCLEOTIDE SEQUENCE [LARGE SCALE GENOMIC DNA]</scope>
    <source>
        <strain evidence="13 15">DSM 26383</strain>
    </source>
</reference>
<feature type="binding site" evidence="9">
    <location>
        <position position="50"/>
    </location>
    <ligand>
        <name>ATP</name>
        <dbReference type="ChEBI" id="CHEBI:30616"/>
    </ligand>
</feature>
<evidence type="ECO:0000256" key="5">
    <source>
        <dbReference type="ARBA" id="ARBA00022840"/>
    </source>
</evidence>
<dbReference type="Gene3D" id="2.30.30.280">
    <property type="entry name" value="Adenine nucleotide alpha hydrolases-like domains"/>
    <property type="match status" value="1"/>
</dbReference>
<dbReference type="InterPro" id="IPR046884">
    <property type="entry name" value="MnmA-like_central"/>
</dbReference>
<dbReference type="Pfam" id="PF20259">
    <property type="entry name" value="tRNA_Me_trans_M"/>
    <property type="match status" value="1"/>
</dbReference>
<evidence type="ECO:0000259" key="11">
    <source>
        <dbReference type="Pfam" id="PF20259"/>
    </source>
</evidence>
<dbReference type="InterPro" id="IPR046885">
    <property type="entry name" value="MnmA-like_C"/>
</dbReference>
<dbReference type="PATRIC" id="fig|540747.5.peg.4627"/>
<dbReference type="EMBL" id="CP031598">
    <property type="protein sequence ID" value="QEW26860.1"/>
    <property type="molecule type" value="Genomic_DNA"/>
</dbReference>
<evidence type="ECO:0000256" key="6">
    <source>
        <dbReference type="ARBA" id="ARBA00022884"/>
    </source>
</evidence>
<feature type="site" description="Interaction with tRNA" evidence="9">
    <location>
        <position position="357"/>
    </location>
</feature>
<dbReference type="GO" id="GO:0000049">
    <property type="term" value="F:tRNA binding"/>
    <property type="evidence" value="ECO:0007669"/>
    <property type="project" value="UniProtKB-KW"/>
</dbReference>
<feature type="active site" description="Cysteine persulfide intermediate" evidence="9">
    <location>
        <position position="215"/>
    </location>
</feature>
<reference evidence="12 14" key="1">
    <citation type="submission" date="2015-04" db="EMBL/GenBank/DDBJ databases">
        <title>The draft genome sequence of Roseovarius indicus B108T.</title>
        <authorList>
            <person name="Li G."/>
            <person name="Lai Q."/>
            <person name="Shao Z."/>
            <person name="Yan P."/>
        </authorList>
    </citation>
    <scope>NUCLEOTIDE SEQUENCE [LARGE SCALE GENOMIC DNA]</scope>
    <source>
        <strain evidence="12 14">B108</strain>
    </source>
</reference>
<evidence type="ECO:0000313" key="13">
    <source>
        <dbReference type="EMBL" id="QEW26860.1"/>
    </source>
</evidence>
<keyword evidence="6 9" id="KW-0694">RNA-binding</keyword>
<evidence type="ECO:0000259" key="10">
    <source>
        <dbReference type="Pfam" id="PF20258"/>
    </source>
</evidence>
<comment type="catalytic activity">
    <reaction evidence="8 9">
        <text>S-sulfanyl-L-cysteinyl-[protein] + uridine(34) in tRNA + AH2 + ATP = 2-thiouridine(34) in tRNA + L-cysteinyl-[protein] + A + AMP + diphosphate + H(+)</text>
        <dbReference type="Rhea" id="RHEA:47032"/>
        <dbReference type="Rhea" id="RHEA-COMP:10131"/>
        <dbReference type="Rhea" id="RHEA-COMP:11726"/>
        <dbReference type="Rhea" id="RHEA-COMP:11727"/>
        <dbReference type="Rhea" id="RHEA-COMP:11728"/>
        <dbReference type="ChEBI" id="CHEBI:13193"/>
        <dbReference type="ChEBI" id="CHEBI:15378"/>
        <dbReference type="ChEBI" id="CHEBI:17499"/>
        <dbReference type="ChEBI" id="CHEBI:29950"/>
        <dbReference type="ChEBI" id="CHEBI:30616"/>
        <dbReference type="ChEBI" id="CHEBI:33019"/>
        <dbReference type="ChEBI" id="CHEBI:61963"/>
        <dbReference type="ChEBI" id="CHEBI:65315"/>
        <dbReference type="ChEBI" id="CHEBI:87170"/>
        <dbReference type="ChEBI" id="CHEBI:456215"/>
        <dbReference type="EC" id="2.8.1.13"/>
    </reaction>
</comment>
<keyword evidence="3 9" id="KW-0819">tRNA processing</keyword>
<dbReference type="SUPFAM" id="SSF52402">
    <property type="entry name" value="Adenine nucleotide alpha hydrolases-like"/>
    <property type="match status" value="1"/>
</dbReference>
<evidence type="ECO:0000256" key="4">
    <source>
        <dbReference type="ARBA" id="ARBA00022741"/>
    </source>
</evidence>
<comment type="caution">
    <text evidence="9">Lacks conserved residue(s) required for the propagation of feature annotation.</text>
</comment>
<keyword evidence="4 9" id="KW-0547">Nucleotide-binding</keyword>
<dbReference type="NCBIfam" id="NF001138">
    <property type="entry name" value="PRK00143.1"/>
    <property type="match status" value="1"/>
</dbReference>
<comment type="function">
    <text evidence="9">Catalyzes the 2-thiolation of uridine at the wobble position (U34) of tRNA, leading to the formation of s(2)U34.</text>
</comment>
<dbReference type="PANTHER" id="PTHR11933">
    <property type="entry name" value="TRNA 5-METHYLAMINOMETHYL-2-THIOURIDYLATE -METHYLTRANSFERASE"/>
    <property type="match status" value="1"/>
</dbReference>
<accession>A0A0T5PB72</accession>
<feature type="binding site" evidence="9">
    <location>
        <begin position="24"/>
        <end position="31"/>
    </location>
    <ligand>
        <name>ATP</name>
        <dbReference type="ChEBI" id="CHEBI:30616"/>
    </ligand>
</feature>
<dbReference type="FunFam" id="2.30.30.280:FF:000001">
    <property type="entry name" value="tRNA-specific 2-thiouridylase MnmA"/>
    <property type="match status" value="1"/>
</dbReference>
<dbReference type="FunFam" id="3.40.50.620:FF:000115">
    <property type="entry name" value="tRNA-specific 2-thiouridylase MnmA"/>
    <property type="match status" value="1"/>
</dbReference>
<evidence type="ECO:0000256" key="9">
    <source>
        <dbReference type="HAMAP-Rule" id="MF_00144"/>
    </source>
</evidence>
<keyword evidence="9" id="KW-0963">Cytoplasm</keyword>
<organism evidence="12 14">
    <name type="scientific">Roseovarius indicus</name>
    <dbReference type="NCBI Taxonomy" id="540747"/>
    <lineage>
        <taxon>Bacteria</taxon>
        <taxon>Pseudomonadati</taxon>
        <taxon>Pseudomonadota</taxon>
        <taxon>Alphaproteobacteria</taxon>
        <taxon>Rhodobacterales</taxon>
        <taxon>Roseobacteraceae</taxon>
        <taxon>Roseovarius</taxon>
    </lineage>
</organism>
<dbReference type="GO" id="GO:0002143">
    <property type="term" value="P:tRNA wobble position uridine thiolation"/>
    <property type="evidence" value="ECO:0007669"/>
    <property type="project" value="TreeGrafter"/>
</dbReference>